<dbReference type="Gene3D" id="3.40.50.300">
    <property type="entry name" value="P-loop containing nucleotide triphosphate hydrolases"/>
    <property type="match status" value="1"/>
</dbReference>
<dbReference type="InterPro" id="IPR025669">
    <property type="entry name" value="AAA_dom"/>
</dbReference>
<dbReference type="InterPro" id="IPR027417">
    <property type="entry name" value="P-loop_NTPase"/>
</dbReference>
<feature type="domain" description="AAA" evidence="1">
    <location>
        <begin position="1"/>
        <end position="49"/>
    </location>
</feature>
<reference evidence="2 3" key="1">
    <citation type="submission" date="2020-08" db="EMBL/GenBank/DDBJ databases">
        <title>Genomic Encyclopedia of Type Strains, Phase IV (KMG-IV): sequencing the most valuable type-strain genomes for metagenomic binning, comparative biology and taxonomic classification.</title>
        <authorList>
            <person name="Goeker M."/>
        </authorList>
    </citation>
    <scope>NUCLEOTIDE SEQUENCE [LARGE SCALE GENOMIC DNA]</scope>
    <source>
        <strain evidence="2 3">DSM 27939</strain>
    </source>
</reference>
<keyword evidence="3" id="KW-1185">Reference proteome</keyword>
<comment type="caution">
    <text evidence="2">The sequence shown here is derived from an EMBL/GenBank/DDBJ whole genome shotgun (WGS) entry which is preliminary data.</text>
</comment>
<dbReference type="RefSeq" id="WP_184132588.1">
    <property type="nucleotide sequence ID" value="NZ_JACHFL010000006.1"/>
</dbReference>
<dbReference type="PANTHER" id="PTHR13696:SF52">
    <property type="entry name" value="PARA FAMILY PROTEIN CT_582"/>
    <property type="match status" value="1"/>
</dbReference>
<dbReference type="Pfam" id="PF13614">
    <property type="entry name" value="AAA_31"/>
    <property type="match status" value="1"/>
</dbReference>
<evidence type="ECO:0000313" key="3">
    <source>
        <dbReference type="Proteomes" id="UP000552709"/>
    </source>
</evidence>
<dbReference type="Proteomes" id="UP000552709">
    <property type="component" value="Unassembled WGS sequence"/>
</dbReference>
<gene>
    <name evidence="2" type="ORF">HNQ08_002612</name>
</gene>
<organism evidence="2 3">
    <name type="scientific">Deinococcus humi</name>
    <dbReference type="NCBI Taxonomy" id="662880"/>
    <lineage>
        <taxon>Bacteria</taxon>
        <taxon>Thermotogati</taxon>
        <taxon>Deinococcota</taxon>
        <taxon>Deinococci</taxon>
        <taxon>Deinococcales</taxon>
        <taxon>Deinococcaceae</taxon>
        <taxon>Deinococcus</taxon>
    </lineage>
</organism>
<evidence type="ECO:0000313" key="2">
    <source>
        <dbReference type="EMBL" id="MBB5363506.1"/>
    </source>
</evidence>
<sequence>MKTLTVFNYAGGAGKTSIVRDVGCEFAQAGQRVLLVDLDPQVSLTSAIPSSAADGVR</sequence>
<dbReference type="SUPFAM" id="SSF52540">
    <property type="entry name" value="P-loop containing nucleoside triphosphate hydrolases"/>
    <property type="match status" value="1"/>
</dbReference>
<accession>A0A7W8JXE8</accession>
<evidence type="ECO:0000259" key="1">
    <source>
        <dbReference type="Pfam" id="PF13614"/>
    </source>
</evidence>
<dbReference type="AlphaFoldDB" id="A0A7W8JXE8"/>
<dbReference type="CDD" id="cd02042">
    <property type="entry name" value="ParAB_family"/>
    <property type="match status" value="1"/>
</dbReference>
<protein>
    <submittedName>
        <fullName evidence="2">Cellulose biosynthesis protein BcsQ</fullName>
    </submittedName>
</protein>
<name>A0A7W8JXE8_9DEIO</name>
<dbReference type="EMBL" id="JACHFL010000006">
    <property type="protein sequence ID" value="MBB5363506.1"/>
    <property type="molecule type" value="Genomic_DNA"/>
</dbReference>
<dbReference type="InterPro" id="IPR050678">
    <property type="entry name" value="DNA_Partitioning_ATPase"/>
</dbReference>
<proteinExistence type="predicted"/>
<dbReference type="PANTHER" id="PTHR13696">
    <property type="entry name" value="P-LOOP CONTAINING NUCLEOSIDE TRIPHOSPHATE HYDROLASE"/>
    <property type="match status" value="1"/>
</dbReference>